<dbReference type="OrthoDB" id="9781415at2"/>
<dbReference type="InterPro" id="IPR001345">
    <property type="entry name" value="PG/BPGM_mutase_AS"/>
</dbReference>
<dbReference type="PROSITE" id="PS00175">
    <property type="entry name" value="PG_MUTASE"/>
    <property type="match status" value="1"/>
</dbReference>
<organism evidence="5 6">
    <name type="scientific">Alkaliphilus oremlandii (strain OhILAs)</name>
    <name type="common">Clostridium oremlandii (strain OhILAs)</name>
    <dbReference type="NCBI Taxonomy" id="350688"/>
    <lineage>
        <taxon>Bacteria</taxon>
        <taxon>Bacillati</taxon>
        <taxon>Bacillota</taxon>
        <taxon>Clostridia</taxon>
        <taxon>Peptostreptococcales</taxon>
        <taxon>Natronincolaceae</taxon>
        <taxon>Alkaliphilus</taxon>
    </lineage>
</organism>
<dbReference type="Pfam" id="PF00300">
    <property type="entry name" value="His_Phos_1"/>
    <property type="match status" value="1"/>
</dbReference>
<dbReference type="eggNOG" id="COG0406">
    <property type="taxonomic scope" value="Bacteria"/>
</dbReference>
<dbReference type="RefSeq" id="WP_012159012.1">
    <property type="nucleotide sequence ID" value="NC_009922.1"/>
</dbReference>
<evidence type="ECO:0000256" key="4">
    <source>
        <dbReference type="PIRSR" id="PIRSR613078-2"/>
    </source>
</evidence>
<dbReference type="PANTHER" id="PTHR48100:SF1">
    <property type="entry name" value="HISTIDINE PHOSPHATASE FAMILY PROTEIN-RELATED"/>
    <property type="match status" value="1"/>
</dbReference>
<evidence type="ECO:0000256" key="3">
    <source>
        <dbReference type="PIRSR" id="PIRSR613078-1"/>
    </source>
</evidence>
<evidence type="ECO:0000256" key="2">
    <source>
        <dbReference type="ARBA" id="ARBA00023235"/>
    </source>
</evidence>
<dbReference type="GO" id="GO:0016791">
    <property type="term" value="F:phosphatase activity"/>
    <property type="evidence" value="ECO:0007669"/>
    <property type="project" value="TreeGrafter"/>
</dbReference>
<dbReference type="InterPro" id="IPR029033">
    <property type="entry name" value="His_PPase_superfam"/>
</dbReference>
<dbReference type="InterPro" id="IPR013078">
    <property type="entry name" value="His_Pase_superF_clade-1"/>
</dbReference>
<dbReference type="CDD" id="cd07067">
    <property type="entry name" value="HP_PGM_like"/>
    <property type="match status" value="1"/>
</dbReference>
<name>A8MF31_ALKOO</name>
<feature type="binding site" evidence="4">
    <location>
        <begin position="8"/>
        <end position="15"/>
    </location>
    <ligand>
        <name>substrate</name>
    </ligand>
</feature>
<protein>
    <submittedName>
        <fullName evidence="5">Phosphoglycerate mutase</fullName>
    </submittedName>
</protein>
<gene>
    <name evidence="5" type="ordered locus">Clos_1154</name>
</gene>
<reference evidence="6" key="1">
    <citation type="submission" date="2007-10" db="EMBL/GenBank/DDBJ databases">
        <title>Complete genome of Alkaliphilus oremlandii OhILAs.</title>
        <authorList>
            <person name="Copeland A."/>
            <person name="Lucas S."/>
            <person name="Lapidus A."/>
            <person name="Barry K."/>
            <person name="Detter J.C."/>
            <person name="Glavina del Rio T."/>
            <person name="Hammon N."/>
            <person name="Israni S."/>
            <person name="Dalin E."/>
            <person name="Tice H."/>
            <person name="Pitluck S."/>
            <person name="Chain P."/>
            <person name="Malfatti S."/>
            <person name="Shin M."/>
            <person name="Vergez L."/>
            <person name="Schmutz J."/>
            <person name="Larimer F."/>
            <person name="Land M."/>
            <person name="Hauser L."/>
            <person name="Kyrpides N."/>
            <person name="Mikhailova N."/>
            <person name="Stolz J.F."/>
            <person name="Dawson A."/>
            <person name="Fisher E."/>
            <person name="Crable B."/>
            <person name="Perera E."/>
            <person name="Lisak J."/>
            <person name="Ranganathan M."/>
            <person name="Basu P."/>
            <person name="Richardson P."/>
        </authorList>
    </citation>
    <scope>NUCLEOTIDE SEQUENCE [LARGE SCALE GENOMIC DNA]</scope>
    <source>
        <strain evidence="6">OhILAs</strain>
    </source>
</reference>
<evidence type="ECO:0000313" key="6">
    <source>
        <dbReference type="Proteomes" id="UP000000269"/>
    </source>
</evidence>
<feature type="binding site" evidence="4">
    <location>
        <position position="58"/>
    </location>
    <ligand>
        <name>substrate</name>
    </ligand>
</feature>
<dbReference type="STRING" id="350688.Clos_1154"/>
<feature type="active site" description="Tele-phosphohistidine intermediate" evidence="3">
    <location>
        <position position="9"/>
    </location>
</feature>
<feature type="active site" description="Proton donor/acceptor" evidence="3">
    <location>
        <position position="82"/>
    </location>
</feature>
<keyword evidence="1" id="KW-0324">Glycolysis</keyword>
<dbReference type="SUPFAM" id="SSF53254">
    <property type="entry name" value="Phosphoglycerate mutase-like"/>
    <property type="match status" value="1"/>
</dbReference>
<evidence type="ECO:0000313" key="5">
    <source>
        <dbReference type="EMBL" id="ABW18700.1"/>
    </source>
</evidence>
<dbReference type="InterPro" id="IPR050275">
    <property type="entry name" value="PGM_Phosphatase"/>
</dbReference>
<keyword evidence="6" id="KW-1185">Reference proteome</keyword>
<dbReference type="KEGG" id="aoe:Clos_1154"/>
<dbReference type="SMART" id="SM00855">
    <property type="entry name" value="PGAM"/>
    <property type="match status" value="1"/>
</dbReference>
<dbReference type="PIRSF" id="PIRSF000709">
    <property type="entry name" value="6PFK_2-Ptase"/>
    <property type="match status" value="1"/>
</dbReference>
<accession>A8MF31</accession>
<evidence type="ECO:0000256" key="1">
    <source>
        <dbReference type="ARBA" id="ARBA00023152"/>
    </source>
</evidence>
<dbReference type="GO" id="GO:0005737">
    <property type="term" value="C:cytoplasm"/>
    <property type="evidence" value="ECO:0007669"/>
    <property type="project" value="TreeGrafter"/>
</dbReference>
<dbReference type="Proteomes" id="UP000000269">
    <property type="component" value="Chromosome"/>
</dbReference>
<dbReference type="PANTHER" id="PTHR48100">
    <property type="entry name" value="BROAD-SPECIFICITY PHOSPHATASE YOR283W-RELATED"/>
    <property type="match status" value="1"/>
</dbReference>
<proteinExistence type="predicted"/>
<dbReference type="EMBL" id="CP000853">
    <property type="protein sequence ID" value="ABW18700.1"/>
    <property type="molecule type" value="Genomic_DNA"/>
</dbReference>
<sequence>MLKIYLTRHGETEWNIQGKLQGWNDSNLTENGIEGAYALHHHLSDINIDAIYSSPLGRAMKTSEIIAGERGIEIIEEPNFKEVYLGDWEGRTGIELEELYSEQYYNFWHAPHLYRTEKGESFSRVQDRAIGAIHKIVETRKSGNILIVTHGVTLKLILAYFESRSLEDLWKSKFVKNTSLSLIEFDGEEYQIALYADSSHIADAY</sequence>
<keyword evidence="2" id="KW-0413">Isomerase</keyword>
<dbReference type="AlphaFoldDB" id="A8MF31"/>
<dbReference type="HOGENOM" id="CLU_033323_9_0_9"/>
<dbReference type="Gene3D" id="3.40.50.1240">
    <property type="entry name" value="Phosphoglycerate mutase-like"/>
    <property type="match status" value="1"/>
</dbReference>